<comment type="caution">
    <text evidence="1">The sequence shown here is derived from an EMBL/GenBank/DDBJ whole genome shotgun (WGS) entry which is preliminary data.</text>
</comment>
<dbReference type="Proteomes" id="UP001165960">
    <property type="component" value="Unassembled WGS sequence"/>
</dbReference>
<evidence type="ECO:0000313" key="2">
    <source>
        <dbReference type="Proteomes" id="UP001165960"/>
    </source>
</evidence>
<name>A0ACC2S3J4_9FUNG</name>
<gene>
    <name evidence="1" type="ORF">DSO57_1028495</name>
</gene>
<keyword evidence="2" id="KW-1185">Reference proteome</keyword>
<accession>A0ACC2S3J4</accession>
<dbReference type="EMBL" id="QTSX02005861">
    <property type="protein sequence ID" value="KAJ9056860.1"/>
    <property type="molecule type" value="Genomic_DNA"/>
</dbReference>
<reference evidence="1" key="1">
    <citation type="submission" date="2022-04" db="EMBL/GenBank/DDBJ databases">
        <title>Genome of the entomopathogenic fungus Entomophthora muscae.</title>
        <authorList>
            <person name="Elya C."/>
            <person name="Lovett B.R."/>
            <person name="Lee E."/>
            <person name="Macias A.M."/>
            <person name="Hajek A.E."/>
            <person name="De Bivort B.L."/>
            <person name="Kasson M.T."/>
            <person name="De Fine Licht H.H."/>
            <person name="Stajich J.E."/>
        </authorList>
    </citation>
    <scope>NUCLEOTIDE SEQUENCE</scope>
    <source>
        <strain evidence="1">Berkeley</strain>
    </source>
</reference>
<protein>
    <submittedName>
        <fullName evidence="1">Uncharacterized protein</fullName>
    </submittedName>
</protein>
<evidence type="ECO:0000313" key="1">
    <source>
        <dbReference type="EMBL" id="KAJ9056860.1"/>
    </source>
</evidence>
<proteinExistence type="predicted"/>
<sequence length="61" mass="6643">MNEDALAQLQPASGSEPKSLKEFFDKSGPQPEAGYELLVAAVDENIKMAHEFGCICTKIML</sequence>
<organism evidence="1 2">
    <name type="scientific">Entomophthora muscae</name>
    <dbReference type="NCBI Taxonomy" id="34485"/>
    <lineage>
        <taxon>Eukaryota</taxon>
        <taxon>Fungi</taxon>
        <taxon>Fungi incertae sedis</taxon>
        <taxon>Zoopagomycota</taxon>
        <taxon>Entomophthoromycotina</taxon>
        <taxon>Entomophthoromycetes</taxon>
        <taxon>Entomophthorales</taxon>
        <taxon>Entomophthoraceae</taxon>
        <taxon>Entomophthora</taxon>
    </lineage>
</organism>